<gene>
    <name evidence="4" type="ORF">PCC6912_32370</name>
</gene>
<sequence>MISNLHIGFDARHLTSKVLRGMDRYTVGLVSELVNQGVQVTLFHRACEPLNLAHIKNLRCNIVGLKDYSGLHWEQIVLPLALLKGKFDLFHAPAERGVPLFAPCPVVFTIHSVTGNSYYNLVQSGLLPGCVSDYLGYDFNPSSYSFWNHLFRLQLFRANYIITPSDFCRSEVIRFLNVHSSRVITTHLAAHQQFEKPARPENERDTLLKSLGIKKPYLLYVGGYEPHKNVAGLLETFAIVKKTRSDLMLVIAGSKFIPKSLKQKALALNLNANDVLFLVDVTDELTDLYDSAELFVTLSWRETFCLPALEAMKRGVPVIGSQWGAFSEVAGDAGQVINPNDYTGAANTILQMLKPEKRMFLSDLAYQQAQKFNWKKTGKETLNIYKILRGKCRQ</sequence>
<evidence type="ECO:0000313" key="4">
    <source>
        <dbReference type="EMBL" id="RUR79701.1"/>
    </source>
</evidence>
<dbReference type="Pfam" id="PF13439">
    <property type="entry name" value="Glyco_transf_4"/>
    <property type="match status" value="1"/>
</dbReference>
<organism evidence="4 5">
    <name type="scientific">Chlorogloeopsis fritschii PCC 6912</name>
    <dbReference type="NCBI Taxonomy" id="211165"/>
    <lineage>
        <taxon>Bacteria</taxon>
        <taxon>Bacillati</taxon>
        <taxon>Cyanobacteriota</taxon>
        <taxon>Cyanophyceae</taxon>
        <taxon>Nostocales</taxon>
        <taxon>Chlorogloeopsidaceae</taxon>
        <taxon>Chlorogloeopsis</taxon>
    </lineage>
</organism>
<feature type="domain" description="Glycosyl transferase family 1" evidence="2">
    <location>
        <begin position="209"/>
        <end position="357"/>
    </location>
</feature>
<keyword evidence="1 4" id="KW-0808">Transferase</keyword>
<proteinExistence type="predicted"/>
<protein>
    <submittedName>
        <fullName evidence="4">Glycosyl transferase family 1</fullName>
    </submittedName>
</protein>
<dbReference type="PANTHER" id="PTHR46401">
    <property type="entry name" value="GLYCOSYLTRANSFERASE WBBK-RELATED"/>
    <property type="match status" value="1"/>
</dbReference>
<comment type="caution">
    <text evidence="4">The sequence shown here is derived from an EMBL/GenBank/DDBJ whole genome shotgun (WGS) entry which is preliminary data.</text>
</comment>
<dbReference type="OrthoDB" id="283384at2"/>
<dbReference type="GO" id="GO:0009103">
    <property type="term" value="P:lipopolysaccharide biosynthetic process"/>
    <property type="evidence" value="ECO:0007669"/>
    <property type="project" value="TreeGrafter"/>
</dbReference>
<dbReference type="InterPro" id="IPR001296">
    <property type="entry name" value="Glyco_trans_1"/>
</dbReference>
<dbReference type="STRING" id="211165.GCA_000317285_01535"/>
<evidence type="ECO:0000256" key="1">
    <source>
        <dbReference type="ARBA" id="ARBA00022679"/>
    </source>
</evidence>
<dbReference type="CDD" id="cd03809">
    <property type="entry name" value="GT4_MtfB-like"/>
    <property type="match status" value="1"/>
</dbReference>
<dbReference type="Pfam" id="PF00534">
    <property type="entry name" value="Glycos_transf_1"/>
    <property type="match status" value="1"/>
</dbReference>
<dbReference type="EMBL" id="RSCJ01000012">
    <property type="protein sequence ID" value="RUR79701.1"/>
    <property type="molecule type" value="Genomic_DNA"/>
</dbReference>
<evidence type="ECO:0000259" key="3">
    <source>
        <dbReference type="Pfam" id="PF13439"/>
    </source>
</evidence>
<dbReference type="GO" id="GO:0016757">
    <property type="term" value="F:glycosyltransferase activity"/>
    <property type="evidence" value="ECO:0007669"/>
    <property type="project" value="InterPro"/>
</dbReference>
<dbReference type="SUPFAM" id="SSF53756">
    <property type="entry name" value="UDP-Glycosyltransferase/glycogen phosphorylase"/>
    <property type="match status" value="1"/>
</dbReference>
<dbReference type="Proteomes" id="UP000268857">
    <property type="component" value="Unassembled WGS sequence"/>
</dbReference>
<keyword evidence="5" id="KW-1185">Reference proteome</keyword>
<dbReference type="PANTHER" id="PTHR46401:SF2">
    <property type="entry name" value="GLYCOSYLTRANSFERASE WBBK-RELATED"/>
    <property type="match status" value="1"/>
</dbReference>
<accession>A0A433NCI4</accession>
<dbReference type="AlphaFoldDB" id="A0A433NCI4"/>
<evidence type="ECO:0000313" key="5">
    <source>
        <dbReference type="Proteomes" id="UP000268857"/>
    </source>
</evidence>
<feature type="domain" description="Glycosyltransferase subfamily 4-like N-terminal" evidence="3">
    <location>
        <begin position="21"/>
        <end position="184"/>
    </location>
</feature>
<dbReference type="InterPro" id="IPR028098">
    <property type="entry name" value="Glyco_trans_4-like_N"/>
</dbReference>
<evidence type="ECO:0000259" key="2">
    <source>
        <dbReference type="Pfam" id="PF00534"/>
    </source>
</evidence>
<reference evidence="4 5" key="1">
    <citation type="journal article" date="2019" name="Genome Biol. Evol.">
        <title>Day and night: Metabolic profiles and evolutionary relationships of six axenic non-marine cyanobacteria.</title>
        <authorList>
            <person name="Will S.E."/>
            <person name="Henke P."/>
            <person name="Boedeker C."/>
            <person name="Huang S."/>
            <person name="Brinkmann H."/>
            <person name="Rohde M."/>
            <person name="Jarek M."/>
            <person name="Friedl T."/>
            <person name="Seufert S."/>
            <person name="Schumacher M."/>
            <person name="Overmann J."/>
            <person name="Neumann-Schaal M."/>
            <person name="Petersen J."/>
        </authorList>
    </citation>
    <scope>NUCLEOTIDE SEQUENCE [LARGE SCALE GENOMIC DNA]</scope>
    <source>
        <strain evidence="4 5">PCC 6912</strain>
    </source>
</reference>
<dbReference type="Gene3D" id="3.40.50.2000">
    <property type="entry name" value="Glycogen Phosphorylase B"/>
    <property type="match status" value="2"/>
</dbReference>
<name>A0A433NCI4_CHLFR</name>